<name>R9GTY9_9SPHI</name>
<dbReference type="InterPro" id="IPR039447">
    <property type="entry name" value="UreH-like_TM_dom"/>
</dbReference>
<feature type="domain" description="Urease accessory protein UreH-like transmembrane" evidence="2">
    <location>
        <begin position="1"/>
        <end position="182"/>
    </location>
</feature>
<keyword evidence="1" id="KW-0812">Transmembrane</keyword>
<comment type="caution">
    <text evidence="3">The sequence shown here is derived from an EMBL/GenBank/DDBJ whole genome shotgun (WGS) entry which is preliminary data.</text>
</comment>
<gene>
    <name evidence="3" type="ORF">ADIARSV_1639</name>
</gene>
<reference evidence="3 4" key="1">
    <citation type="journal article" date="2013" name="Genome Announc.">
        <title>Draft Genome Sequence of Arcticibacter svalbardensis Strain MN12-7T, a Member of the Family Sphingobacteriaceae Isolated from an Arctic Soil Sample.</title>
        <authorList>
            <person name="Shivaji S."/>
            <person name="Ara S."/>
            <person name="Prasad S."/>
            <person name="Manasa B.P."/>
            <person name="Begum Z."/>
            <person name="Singh A."/>
            <person name="Kumar Pinnaka A."/>
        </authorList>
    </citation>
    <scope>NUCLEOTIDE SEQUENCE [LARGE SCALE GENOMIC DNA]</scope>
    <source>
        <strain evidence="3 4">MN12-7</strain>
    </source>
</reference>
<feature type="transmembrane region" description="Helical" evidence="1">
    <location>
        <begin position="168"/>
        <end position="185"/>
    </location>
</feature>
<evidence type="ECO:0000256" key="1">
    <source>
        <dbReference type="SAM" id="Phobius"/>
    </source>
</evidence>
<evidence type="ECO:0000259" key="2">
    <source>
        <dbReference type="Pfam" id="PF13386"/>
    </source>
</evidence>
<dbReference type="eggNOG" id="COG2836">
    <property type="taxonomic scope" value="Bacteria"/>
</dbReference>
<dbReference type="AlphaFoldDB" id="R9GTY9"/>
<keyword evidence="4" id="KW-1185">Reference proteome</keyword>
<dbReference type="PANTHER" id="PTHR42208:SF1">
    <property type="entry name" value="HEAVY METAL TRANSPORTER"/>
    <property type="match status" value="1"/>
</dbReference>
<dbReference type="PANTHER" id="PTHR42208">
    <property type="entry name" value="HEAVY METAL TRANSPORTER-RELATED"/>
    <property type="match status" value="1"/>
</dbReference>
<keyword evidence="1" id="KW-0472">Membrane</keyword>
<evidence type="ECO:0000313" key="4">
    <source>
        <dbReference type="Proteomes" id="UP000014174"/>
    </source>
</evidence>
<keyword evidence="1" id="KW-1133">Transmembrane helix</keyword>
<evidence type="ECO:0000313" key="3">
    <source>
        <dbReference type="EMBL" id="EOR95151.1"/>
    </source>
</evidence>
<sequence length="207" mass="22762">MCGPLAFAIPSKHANRWLVLLDKLIYQVGRIISYSILGIIIGVLGKQLWLSGLQQSVSILSGIFIILAALSQLNKRHFLRNQSSVVIKYYNKLFSYALQHKANHLITGVLNGFLPCGFVYLALAGAVNTGNVIDSALYMALFGLGTLPLMLIATFGMGMVGSFFKQKINRVVPYFMICLGLWFILRGSELSIPYLSPAAVDNTEVCE</sequence>
<feature type="transmembrane region" description="Helical" evidence="1">
    <location>
        <begin position="135"/>
        <end position="156"/>
    </location>
</feature>
<dbReference type="Pfam" id="PF13386">
    <property type="entry name" value="DsbD_2"/>
    <property type="match status" value="1"/>
</dbReference>
<dbReference type="STRING" id="1150600.ADIARSV_1639"/>
<feature type="transmembrane region" description="Helical" evidence="1">
    <location>
        <begin position="31"/>
        <end position="50"/>
    </location>
</feature>
<organism evidence="3 4">
    <name type="scientific">Arcticibacter svalbardensis MN12-7</name>
    <dbReference type="NCBI Taxonomy" id="1150600"/>
    <lineage>
        <taxon>Bacteria</taxon>
        <taxon>Pseudomonadati</taxon>
        <taxon>Bacteroidota</taxon>
        <taxon>Sphingobacteriia</taxon>
        <taxon>Sphingobacteriales</taxon>
        <taxon>Sphingobacteriaceae</taxon>
        <taxon>Arcticibacter</taxon>
    </lineage>
</organism>
<dbReference type="EMBL" id="AQPN01000063">
    <property type="protein sequence ID" value="EOR95151.1"/>
    <property type="molecule type" value="Genomic_DNA"/>
</dbReference>
<protein>
    <submittedName>
        <fullName evidence="3">Heavy-metal-associated domain (N-terminus) and membrane-bounded cytochrome biogeneis cycZ-like domain protein</fullName>
    </submittedName>
</protein>
<dbReference type="Proteomes" id="UP000014174">
    <property type="component" value="Unassembled WGS sequence"/>
</dbReference>
<feature type="transmembrane region" description="Helical" evidence="1">
    <location>
        <begin position="102"/>
        <end position="123"/>
    </location>
</feature>
<accession>R9GTY9</accession>
<dbReference type="PATRIC" id="fig|1150600.3.peg.1612"/>
<proteinExistence type="predicted"/>
<feature type="transmembrane region" description="Helical" evidence="1">
    <location>
        <begin position="56"/>
        <end position="73"/>
    </location>
</feature>